<accession>A0A1V4SN63</accession>
<dbReference type="AlphaFoldDB" id="A0A1V4SN63"/>
<sequence>MKIKYQKTILLIVLGVFILAAGIFVLSGIISPVGSGSLAAGKETAAEGTDRLMEELKLAAGRESKISVLYTDDFDKNLKREVFALVEPQGENGEAYFNGQVWYADESTVKMLLEAGADVDSAEIWDVGSQKLFHVEEGYGGSGSISHVWSVKEGKPYEIEYAGESLQYAGEKQFITCPGSFDLLRDGSGGHTWKPYYLYFDEASGTLKEYGGIKISLEQLLELKGTPEIVKKLEDRGGKITGIFYRSNGIININYVEGAYNLNITLLVKDGGVTTEAGSIDKPDYDRGGIYKAAAFEAIAAYPEKFGY</sequence>
<proteinExistence type="predicted"/>
<reference evidence="1 2" key="1">
    <citation type="submission" date="2017-03" db="EMBL/GenBank/DDBJ databases">
        <title>Genome sequence of Clostridium hungatei DSM 14427.</title>
        <authorList>
            <person name="Poehlein A."/>
            <person name="Daniel R."/>
        </authorList>
    </citation>
    <scope>NUCLEOTIDE SEQUENCE [LARGE SCALE GENOMIC DNA]</scope>
    <source>
        <strain evidence="1 2">DSM 14427</strain>
    </source>
</reference>
<dbReference type="OrthoDB" id="1998837at2"/>
<comment type="caution">
    <text evidence="1">The sequence shown here is derived from an EMBL/GenBank/DDBJ whole genome shotgun (WGS) entry which is preliminary data.</text>
</comment>
<protein>
    <submittedName>
        <fullName evidence="1">Uncharacterized protein</fullName>
    </submittedName>
</protein>
<dbReference type="EMBL" id="MZGX01000005">
    <property type="protein sequence ID" value="OPX45243.1"/>
    <property type="molecule type" value="Genomic_DNA"/>
</dbReference>
<dbReference type="RefSeq" id="WP_080063579.1">
    <property type="nucleotide sequence ID" value="NZ_MZGX01000005.1"/>
</dbReference>
<evidence type="ECO:0000313" key="2">
    <source>
        <dbReference type="Proteomes" id="UP000191554"/>
    </source>
</evidence>
<name>A0A1V4SN63_RUMHU</name>
<dbReference type="Proteomes" id="UP000191554">
    <property type="component" value="Unassembled WGS sequence"/>
</dbReference>
<evidence type="ECO:0000313" key="1">
    <source>
        <dbReference type="EMBL" id="OPX45243.1"/>
    </source>
</evidence>
<organism evidence="1 2">
    <name type="scientific">Ruminiclostridium hungatei</name>
    <name type="common">Clostridium hungatei</name>
    <dbReference type="NCBI Taxonomy" id="48256"/>
    <lineage>
        <taxon>Bacteria</taxon>
        <taxon>Bacillati</taxon>
        <taxon>Bacillota</taxon>
        <taxon>Clostridia</taxon>
        <taxon>Eubacteriales</taxon>
        <taxon>Oscillospiraceae</taxon>
        <taxon>Ruminiclostridium</taxon>
    </lineage>
</organism>
<gene>
    <name evidence="1" type="ORF">CLHUN_11300</name>
</gene>
<keyword evidence="2" id="KW-1185">Reference proteome</keyword>